<feature type="compositionally biased region" description="Basic and acidic residues" evidence="1">
    <location>
        <begin position="341"/>
        <end position="362"/>
    </location>
</feature>
<gene>
    <name evidence="2" type="ORF">GCM10020369_24730</name>
</gene>
<dbReference type="InterPro" id="IPR021424">
    <property type="entry name" value="PorA"/>
</dbReference>
<reference evidence="3" key="1">
    <citation type="journal article" date="2019" name="Int. J. Syst. Evol. Microbiol.">
        <title>The Global Catalogue of Microorganisms (GCM) 10K type strain sequencing project: providing services to taxonomists for standard genome sequencing and annotation.</title>
        <authorList>
            <consortium name="The Broad Institute Genomics Platform"/>
            <consortium name="The Broad Institute Genome Sequencing Center for Infectious Disease"/>
            <person name="Wu L."/>
            <person name="Ma J."/>
        </authorList>
    </citation>
    <scope>NUCLEOTIDE SEQUENCE [LARGE SCALE GENOMIC DNA]</scope>
    <source>
        <strain evidence="3">JCM 9458</strain>
    </source>
</reference>
<proteinExistence type="predicted"/>
<evidence type="ECO:0008006" key="4">
    <source>
        <dbReference type="Google" id="ProtNLM"/>
    </source>
</evidence>
<dbReference type="EMBL" id="BAAAYN010000017">
    <property type="protein sequence ID" value="GAA3386567.1"/>
    <property type="molecule type" value="Genomic_DNA"/>
</dbReference>
<dbReference type="Pfam" id="PF11271">
    <property type="entry name" value="PorA"/>
    <property type="match status" value="1"/>
</dbReference>
<feature type="compositionally biased region" description="Basic and acidic residues" evidence="1">
    <location>
        <begin position="426"/>
        <end position="466"/>
    </location>
</feature>
<dbReference type="Proteomes" id="UP001501676">
    <property type="component" value="Unassembled WGS sequence"/>
</dbReference>
<organism evidence="2 3">
    <name type="scientific">Cryptosporangium minutisporangium</name>
    <dbReference type="NCBI Taxonomy" id="113569"/>
    <lineage>
        <taxon>Bacteria</taxon>
        <taxon>Bacillati</taxon>
        <taxon>Actinomycetota</taxon>
        <taxon>Actinomycetes</taxon>
        <taxon>Cryptosporangiales</taxon>
        <taxon>Cryptosporangiaceae</taxon>
        <taxon>Cryptosporangium</taxon>
    </lineage>
</organism>
<comment type="caution">
    <text evidence="2">The sequence shown here is derived from an EMBL/GenBank/DDBJ whole genome shotgun (WGS) entry which is preliminary data.</text>
</comment>
<feature type="region of interest" description="Disordered" evidence="1">
    <location>
        <begin position="301"/>
        <end position="555"/>
    </location>
</feature>
<sequence>MRRGIGFTLICLGLFLAVLGGAIRYWAHERLVVVPIDLYNTLDLPGRATYLDMTTVKEKTADVVARQTIRADVDASSDRVLVADLSQVISTTDGQFIRASVERAAIDRRTGVAVNCCGEMVEQKPARHDGYLFKLPFDTPQSDLVLWDSTTASANPARFEGTDVIAGHRVQKYVTNVPGQQIRTQPDSGLLVGESRTFDAPVWNTSTKTLWVEPVTGTPLAVELKTRTTLRNSRGQDKVTVFAATLRTDRANLAPETLALVEDSKRRIGLVRQAPPLALGAGATLAALGVGLLLLRRRPTSTAKHAPVSPAVPAGRLALEPARSGRPESARPTAEPPAQRRRPEYGRPEGQERGRRATEQRRSGRHATGEFAVPAALRPGVESPRRPPQEVRPSWDEIGPGRPVSPAPVADRPLSRYIRPYLDGDTGAHRRPDLGHDPVGERTGSHRAPDLDGDTGTHRLPELPREGRRRAAPGPDDEWFTQIRPEGLGRHGRLDPADWSPASTSDRPATPRSDQGAPADRSLTDLLSADRDAADAPPPVVPPRRTQRRRYPDGW</sequence>
<keyword evidence="3" id="KW-1185">Reference proteome</keyword>
<evidence type="ECO:0000313" key="2">
    <source>
        <dbReference type="EMBL" id="GAA3386567.1"/>
    </source>
</evidence>
<feature type="compositionally biased region" description="Basic and acidic residues" evidence="1">
    <location>
        <begin position="487"/>
        <end position="496"/>
    </location>
</feature>
<feature type="compositionally biased region" description="Basic and acidic residues" evidence="1">
    <location>
        <begin position="383"/>
        <end position="395"/>
    </location>
</feature>
<name>A0ABP6SX84_9ACTN</name>
<dbReference type="RefSeq" id="WP_345728192.1">
    <property type="nucleotide sequence ID" value="NZ_BAAAYN010000017.1"/>
</dbReference>
<evidence type="ECO:0000256" key="1">
    <source>
        <dbReference type="SAM" id="MobiDB-lite"/>
    </source>
</evidence>
<accession>A0ABP6SX84</accession>
<evidence type="ECO:0000313" key="3">
    <source>
        <dbReference type="Proteomes" id="UP001501676"/>
    </source>
</evidence>
<protein>
    <recommendedName>
        <fullName evidence="4">DUF3068 domain-containing protein</fullName>
    </recommendedName>
</protein>